<protein>
    <submittedName>
        <fullName evidence="1">Uncharacterized protein</fullName>
    </submittedName>
</protein>
<evidence type="ECO:0000313" key="2">
    <source>
        <dbReference type="Proteomes" id="UP001181693"/>
    </source>
</evidence>
<proteinExistence type="predicted"/>
<dbReference type="Proteomes" id="UP001181693">
    <property type="component" value="Unassembled WGS sequence"/>
</dbReference>
<name>A0AAV3ALX9_PYXAD</name>
<keyword evidence="2" id="KW-1185">Reference proteome</keyword>
<evidence type="ECO:0000313" key="1">
    <source>
        <dbReference type="EMBL" id="DBA32444.1"/>
    </source>
</evidence>
<sequence length="83" mass="9811">MKYKKYTYLTPCTELEFPMRYGILRVSENSPEAWRCHSLLCKVSIFSCLHGFLLKAFQLYTEKECLFSKFSPFLLVIGELLMQ</sequence>
<accession>A0AAV3ALX9</accession>
<organism evidence="1 2">
    <name type="scientific">Pyxicephalus adspersus</name>
    <name type="common">African bullfrog</name>
    <dbReference type="NCBI Taxonomy" id="30357"/>
    <lineage>
        <taxon>Eukaryota</taxon>
        <taxon>Metazoa</taxon>
        <taxon>Chordata</taxon>
        <taxon>Craniata</taxon>
        <taxon>Vertebrata</taxon>
        <taxon>Euteleostomi</taxon>
        <taxon>Amphibia</taxon>
        <taxon>Batrachia</taxon>
        <taxon>Anura</taxon>
        <taxon>Neobatrachia</taxon>
        <taxon>Ranoidea</taxon>
        <taxon>Pyxicephalidae</taxon>
        <taxon>Pyxicephalinae</taxon>
        <taxon>Pyxicephalus</taxon>
    </lineage>
</organism>
<reference evidence="1" key="1">
    <citation type="thesis" date="2020" institute="ProQuest LLC" country="789 East Eisenhower Parkway, Ann Arbor, MI, USA">
        <title>Comparative Genomics and Chromosome Evolution.</title>
        <authorList>
            <person name="Mudd A.B."/>
        </authorList>
    </citation>
    <scope>NUCLEOTIDE SEQUENCE</scope>
    <source>
        <strain evidence="1">1538</strain>
        <tissue evidence="1">Blood</tissue>
    </source>
</reference>
<gene>
    <name evidence="1" type="ORF">GDO54_000238</name>
</gene>
<dbReference type="EMBL" id="DYDO01000001">
    <property type="protein sequence ID" value="DBA32444.1"/>
    <property type="molecule type" value="Genomic_DNA"/>
</dbReference>
<comment type="caution">
    <text evidence="1">The sequence shown here is derived from an EMBL/GenBank/DDBJ whole genome shotgun (WGS) entry which is preliminary data.</text>
</comment>
<dbReference type="AlphaFoldDB" id="A0AAV3ALX9"/>